<evidence type="ECO:0000313" key="2">
    <source>
        <dbReference type="EMBL" id="KAA0874442.1"/>
    </source>
</evidence>
<name>A0A5A9W1I6_9GAMM</name>
<evidence type="ECO:0000259" key="1">
    <source>
        <dbReference type="Pfam" id="PF22289"/>
    </source>
</evidence>
<dbReference type="Pfam" id="PF22289">
    <property type="entry name" value="DmmA-like_C"/>
    <property type="match status" value="1"/>
</dbReference>
<dbReference type="OrthoDB" id="6955242at2"/>
<comment type="caution">
    <text evidence="2">The sequence shown here is derived from an EMBL/GenBank/DDBJ whole genome shotgun (WGS) entry which is preliminary data.</text>
</comment>
<dbReference type="AlphaFoldDB" id="A0A5A9W1I6"/>
<organism evidence="2 3">
    <name type="scientific">Nitrincola tapanii</name>
    <dbReference type="NCBI Taxonomy" id="1708751"/>
    <lineage>
        <taxon>Bacteria</taxon>
        <taxon>Pseudomonadati</taxon>
        <taxon>Pseudomonadota</taxon>
        <taxon>Gammaproteobacteria</taxon>
        <taxon>Oceanospirillales</taxon>
        <taxon>Oceanospirillaceae</taxon>
        <taxon>Nitrincola</taxon>
    </lineage>
</organism>
<keyword evidence="3" id="KW-1185">Reference proteome</keyword>
<dbReference type="EMBL" id="SMRS01000006">
    <property type="protein sequence ID" value="KAA0874442.1"/>
    <property type="molecule type" value="Genomic_DNA"/>
</dbReference>
<dbReference type="Proteomes" id="UP000325302">
    <property type="component" value="Unassembled WGS sequence"/>
</dbReference>
<reference evidence="2 3" key="1">
    <citation type="submission" date="2019-03" db="EMBL/GenBank/DDBJ databases">
        <title>Nitrincola sp. nov. isolated from an Indian soda lake.</title>
        <authorList>
            <person name="Joshi A."/>
            <person name="Thite S.V."/>
            <person name="Joseph N."/>
            <person name="Dhotre D."/>
            <person name="Moorthy M."/>
            <person name="Shouche Y.S."/>
        </authorList>
    </citation>
    <scope>NUCLEOTIDE SEQUENCE [LARGE SCALE GENOMIC DNA]</scope>
    <source>
        <strain evidence="2 3">MEB193</strain>
    </source>
</reference>
<evidence type="ECO:0000313" key="3">
    <source>
        <dbReference type="Proteomes" id="UP000325302"/>
    </source>
</evidence>
<dbReference type="InterPro" id="IPR048037">
    <property type="entry name" value="DmmA-like_C"/>
</dbReference>
<accession>A0A5A9W1I6</accession>
<proteinExistence type="predicted"/>
<sequence>MSAMAMIKSRPIYAQPRRDERAKMHLFVHQGTIDARLDALYQALAESERALCCLASTEERSLLESELARLPLASALYVAGEEAFLWDVRNLARQQGWVDEQIHLAPPLQGQRRVFCTHCYSLMEGVRFSPVICTGCARPLLVRDHFSRLHGAYVGVQINVEDPADLPEEEPLT</sequence>
<gene>
    <name evidence="2" type="ORF">E1H14_09225</name>
</gene>
<feature type="domain" description="Dimethylamine monooxygenase subunit DmmA-like C-terminal" evidence="1">
    <location>
        <begin position="113"/>
        <end position="156"/>
    </location>
</feature>
<dbReference type="NCBIfam" id="NF041259">
    <property type="entry name" value="mono_DmmA_fam"/>
    <property type="match status" value="1"/>
</dbReference>
<dbReference type="RefSeq" id="WP_149391175.1">
    <property type="nucleotide sequence ID" value="NZ_SMRS01000006.1"/>
</dbReference>
<protein>
    <recommendedName>
        <fullName evidence="1">Dimethylamine monooxygenase subunit DmmA-like C-terminal domain-containing protein</fullName>
    </recommendedName>
</protein>